<dbReference type="SUPFAM" id="SSF51069">
    <property type="entry name" value="Carbonic anhydrase"/>
    <property type="match status" value="1"/>
</dbReference>
<dbReference type="AlphaFoldDB" id="A0A6C0KB86"/>
<sequence>MSCKITSAPINLTKSTYPDCTQKCKITYKYGLSNCSVVNKNTYLDISCFSGLNQVKYGGTNLTVTGVRLYLKSLNTYDGNEADAELIITHTAGNKKVYICIPVVNNEKASDSSKWFSKVIPYSPTQNNTGQEISVNNFTLDDVIPQSSFYTYDGGTFSWGCNSSDEMIIFHKDQAINMKNREYRTLSSILSRSSINRQTPKSDQMNFNKIGTSKGPGDSGTEGKTLTCTPIQDEEGNPLGQSLLDTLIPSSKGSGSLNGDMSKIFPYIFVIIAVIIGLIIVLGIYKLISFFTNRNAGGGGGSGNG</sequence>
<accession>A0A6C0KB86</accession>
<evidence type="ECO:0000256" key="2">
    <source>
        <dbReference type="SAM" id="Phobius"/>
    </source>
</evidence>
<name>A0A6C0KB86_9ZZZZ</name>
<reference evidence="3" key="1">
    <citation type="journal article" date="2020" name="Nature">
        <title>Giant virus diversity and host interactions through global metagenomics.</title>
        <authorList>
            <person name="Schulz F."/>
            <person name="Roux S."/>
            <person name="Paez-Espino D."/>
            <person name="Jungbluth S."/>
            <person name="Walsh D.A."/>
            <person name="Denef V.J."/>
            <person name="McMahon K.D."/>
            <person name="Konstantinidis K.T."/>
            <person name="Eloe-Fadrosh E.A."/>
            <person name="Kyrpides N.C."/>
            <person name="Woyke T."/>
        </authorList>
    </citation>
    <scope>NUCLEOTIDE SEQUENCE</scope>
    <source>
        <strain evidence="3">GVMAG-S-1102244-55</strain>
    </source>
</reference>
<keyword evidence="2" id="KW-0812">Transmembrane</keyword>
<evidence type="ECO:0000313" key="3">
    <source>
        <dbReference type="EMBL" id="QHU14939.1"/>
    </source>
</evidence>
<organism evidence="3">
    <name type="scientific">viral metagenome</name>
    <dbReference type="NCBI Taxonomy" id="1070528"/>
    <lineage>
        <taxon>unclassified sequences</taxon>
        <taxon>metagenomes</taxon>
        <taxon>organismal metagenomes</taxon>
    </lineage>
</organism>
<keyword evidence="2" id="KW-0472">Membrane</keyword>
<evidence type="ECO:0000256" key="1">
    <source>
        <dbReference type="SAM" id="MobiDB-lite"/>
    </source>
</evidence>
<feature type="compositionally biased region" description="Polar residues" evidence="1">
    <location>
        <begin position="198"/>
        <end position="211"/>
    </location>
</feature>
<feature type="region of interest" description="Disordered" evidence="1">
    <location>
        <begin position="198"/>
        <end position="223"/>
    </location>
</feature>
<dbReference type="Gene3D" id="3.10.200.10">
    <property type="entry name" value="Alpha carbonic anhydrase"/>
    <property type="match status" value="1"/>
</dbReference>
<proteinExistence type="predicted"/>
<feature type="transmembrane region" description="Helical" evidence="2">
    <location>
        <begin position="264"/>
        <end position="285"/>
    </location>
</feature>
<dbReference type="EMBL" id="MN740847">
    <property type="protein sequence ID" value="QHU14939.1"/>
    <property type="molecule type" value="Genomic_DNA"/>
</dbReference>
<dbReference type="InterPro" id="IPR036398">
    <property type="entry name" value="CA_dom_sf"/>
</dbReference>
<protein>
    <submittedName>
        <fullName evidence="3">Uncharacterized protein</fullName>
    </submittedName>
</protein>
<keyword evidence="2" id="KW-1133">Transmembrane helix</keyword>